<name>A0ACB9BQ06_CICIN</name>
<accession>A0ACB9BQ06</accession>
<evidence type="ECO:0000313" key="2">
    <source>
        <dbReference type="Proteomes" id="UP001055811"/>
    </source>
</evidence>
<organism evidence="1 2">
    <name type="scientific">Cichorium intybus</name>
    <name type="common">Chicory</name>
    <dbReference type="NCBI Taxonomy" id="13427"/>
    <lineage>
        <taxon>Eukaryota</taxon>
        <taxon>Viridiplantae</taxon>
        <taxon>Streptophyta</taxon>
        <taxon>Embryophyta</taxon>
        <taxon>Tracheophyta</taxon>
        <taxon>Spermatophyta</taxon>
        <taxon>Magnoliopsida</taxon>
        <taxon>eudicotyledons</taxon>
        <taxon>Gunneridae</taxon>
        <taxon>Pentapetalae</taxon>
        <taxon>asterids</taxon>
        <taxon>campanulids</taxon>
        <taxon>Asterales</taxon>
        <taxon>Asteraceae</taxon>
        <taxon>Cichorioideae</taxon>
        <taxon>Cichorieae</taxon>
        <taxon>Cichoriinae</taxon>
        <taxon>Cichorium</taxon>
    </lineage>
</organism>
<gene>
    <name evidence="1" type="ORF">L2E82_35872</name>
</gene>
<evidence type="ECO:0000313" key="1">
    <source>
        <dbReference type="EMBL" id="KAI3724106.1"/>
    </source>
</evidence>
<protein>
    <submittedName>
        <fullName evidence="1">Uncharacterized protein</fullName>
    </submittedName>
</protein>
<comment type="caution">
    <text evidence="1">The sequence shown here is derived from an EMBL/GenBank/DDBJ whole genome shotgun (WGS) entry which is preliminary data.</text>
</comment>
<dbReference type="Proteomes" id="UP001055811">
    <property type="component" value="Linkage Group LG06"/>
</dbReference>
<reference evidence="2" key="1">
    <citation type="journal article" date="2022" name="Mol. Ecol. Resour.">
        <title>The genomes of chicory, endive, great burdock and yacon provide insights into Asteraceae palaeo-polyploidization history and plant inulin production.</title>
        <authorList>
            <person name="Fan W."/>
            <person name="Wang S."/>
            <person name="Wang H."/>
            <person name="Wang A."/>
            <person name="Jiang F."/>
            <person name="Liu H."/>
            <person name="Zhao H."/>
            <person name="Xu D."/>
            <person name="Zhang Y."/>
        </authorList>
    </citation>
    <scope>NUCLEOTIDE SEQUENCE [LARGE SCALE GENOMIC DNA]</scope>
    <source>
        <strain evidence="2">cv. Punajuju</strain>
    </source>
</reference>
<dbReference type="EMBL" id="CM042014">
    <property type="protein sequence ID" value="KAI3724106.1"/>
    <property type="molecule type" value="Genomic_DNA"/>
</dbReference>
<proteinExistence type="predicted"/>
<keyword evidence="2" id="KW-1185">Reference proteome</keyword>
<reference evidence="1 2" key="2">
    <citation type="journal article" date="2022" name="Mol. Ecol. Resour.">
        <title>The genomes of chicory, endive, great burdock and yacon provide insights into Asteraceae paleo-polyploidization history and plant inulin production.</title>
        <authorList>
            <person name="Fan W."/>
            <person name="Wang S."/>
            <person name="Wang H."/>
            <person name="Wang A."/>
            <person name="Jiang F."/>
            <person name="Liu H."/>
            <person name="Zhao H."/>
            <person name="Xu D."/>
            <person name="Zhang Y."/>
        </authorList>
    </citation>
    <scope>NUCLEOTIDE SEQUENCE [LARGE SCALE GENOMIC DNA]</scope>
    <source>
        <strain evidence="2">cv. Punajuju</strain>
        <tissue evidence="1">Leaves</tissue>
    </source>
</reference>
<sequence length="143" mass="15614">MLSALSSPHDPTIDGFISSEIPPSPIALHPMKRLINGSFFTGCQPSTPSPRSLIPSTPIGLIAAKECASPFEFYDIVTFTTHKSLRGPRGGIIFYKKGLKTRKKTNLLNQGDGSYKYDFKEKIKFDVCPALQGGPHNKHIAAL</sequence>